<dbReference type="HOGENOM" id="CLU_800317_0_0_1"/>
<dbReference type="GeneID" id="17253309"/>
<dbReference type="EnsemblProtists" id="EOD07034">
    <property type="protein sequence ID" value="EOD07034"/>
    <property type="gene ID" value="EMIHUDRAFT_350741"/>
</dbReference>
<evidence type="ECO:0008006" key="3">
    <source>
        <dbReference type="Google" id="ProtNLM"/>
    </source>
</evidence>
<dbReference type="PaxDb" id="2903-EOD07034"/>
<reference evidence="2" key="1">
    <citation type="journal article" date="2013" name="Nature">
        <title>Pan genome of the phytoplankton Emiliania underpins its global distribution.</title>
        <authorList>
            <person name="Read B.A."/>
            <person name="Kegel J."/>
            <person name="Klute M.J."/>
            <person name="Kuo A."/>
            <person name="Lefebvre S.C."/>
            <person name="Maumus F."/>
            <person name="Mayer C."/>
            <person name="Miller J."/>
            <person name="Monier A."/>
            <person name="Salamov A."/>
            <person name="Young J."/>
            <person name="Aguilar M."/>
            <person name="Claverie J.M."/>
            <person name="Frickenhaus S."/>
            <person name="Gonzalez K."/>
            <person name="Herman E.K."/>
            <person name="Lin Y.C."/>
            <person name="Napier J."/>
            <person name="Ogata H."/>
            <person name="Sarno A.F."/>
            <person name="Shmutz J."/>
            <person name="Schroeder D."/>
            <person name="de Vargas C."/>
            <person name="Verret F."/>
            <person name="von Dassow P."/>
            <person name="Valentin K."/>
            <person name="Van de Peer Y."/>
            <person name="Wheeler G."/>
            <person name="Dacks J.B."/>
            <person name="Delwiche C.F."/>
            <person name="Dyhrman S.T."/>
            <person name="Glockner G."/>
            <person name="John U."/>
            <person name="Richards T."/>
            <person name="Worden A.Z."/>
            <person name="Zhang X."/>
            <person name="Grigoriev I.V."/>
            <person name="Allen A.E."/>
            <person name="Bidle K."/>
            <person name="Borodovsky M."/>
            <person name="Bowler C."/>
            <person name="Brownlee C."/>
            <person name="Cock J.M."/>
            <person name="Elias M."/>
            <person name="Gladyshev V.N."/>
            <person name="Groth M."/>
            <person name="Guda C."/>
            <person name="Hadaegh A."/>
            <person name="Iglesias-Rodriguez M.D."/>
            <person name="Jenkins J."/>
            <person name="Jones B.M."/>
            <person name="Lawson T."/>
            <person name="Leese F."/>
            <person name="Lindquist E."/>
            <person name="Lobanov A."/>
            <person name="Lomsadze A."/>
            <person name="Malik S.B."/>
            <person name="Marsh M.E."/>
            <person name="Mackinder L."/>
            <person name="Mock T."/>
            <person name="Mueller-Roeber B."/>
            <person name="Pagarete A."/>
            <person name="Parker M."/>
            <person name="Probert I."/>
            <person name="Quesneville H."/>
            <person name="Raines C."/>
            <person name="Rensing S.A."/>
            <person name="Riano-Pachon D.M."/>
            <person name="Richier S."/>
            <person name="Rokitta S."/>
            <person name="Shiraiwa Y."/>
            <person name="Soanes D.M."/>
            <person name="van der Giezen M."/>
            <person name="Wahlund T.M."/>
            <person name="Williams B."/>
            <person name="Wilson W."/>
            <person name="Wolfe G."/>
            <person name="Wurch L.L."/>
        </authorList>
    </citation>
    <scope>NUCLEOTIDE SEQUENCE</scope>
</reference>
<evidence type="ECO:0000313" key="1">
    <source>
        <dbReference type="EnsemblProtists" id="EOD07034"/>
    </source>
</evidence>
<dbReference type="RefSeq" id="XP_005759463.1">
    <property type="nucleotide sequence ID" value="XM_005759406.1"/>
</dbReference>
<protein>
    <recommendedName>
        <fullName evidence="3">Sphingomyelin synthase-like domain-containing protein</fullName>
    </recommendedName>
</protein>
<dbReference type="AlphaFoldDB" id="A0A0D3I6Z9"/>
<proteinExistence type="predicted"/>
<keyword evidence="2" id="KW-1185">Reference proteome</keyword>
<sequence length="347" mass="35328">MGQPQALLAASTVWLSGWSLGLFAAALWEGICAHSAYDLRRSTPDCLRHKGSEVCAEFSVAWCAAPASILSLSPRWLGDAAGMGGPLLTWLPLLLGSSSGGGGGRSEGEVREALRLALTWYLALIGPVRHAHRLMPARWDPSGHIFVYGAQLAPYAHAPLAHLSLPVRGWLAGWAAVLLYLSVQTAAFFHTPGETAAGFALVAALWLACAGCGANAAEPDTEPAAGLRLLSPHGHVARESARLAVGARALATTAVVWAGSTAAAWMGSAAPEAGTLLGQLGYDGVLWLVLLSLPSATQAAPSRREMAAAADGAALTAAEPSLLAAAAAGGGGGALRNRVGPLSCSAS</sequence>
<organism evidence="1 2">
    <name type="scientific">Emiliania huxleyi (strain CCMP1516)</name>
    <dbReference type="NCBI Taxonomy" id="280463"/>
    <lineage>
        <taxon>Eukaryota</taxon>
        <taxon>Haptista</taxon>
        <taxon>Haptophyta</taxon>
        <taxon>Prymnesiophyceae</taxon>
        <taxon>Isochrysidales</taxon>
        <taxon>Noelaerhabdaceae</taxon>
        <taxon>Emiliania</taxon>
    </lineage>
</organism>
<evidence type="ECO:0000313" key="2">
    <source>
        <dbReference type="Proteomes" id="UP000013827"/>
    </source>
</evidence>
<dbReference type="KEGG" id="ehx:EMIHUDRAFT_350741"/>
<name>A0A0D3I6Z9_EMIH1</name>
<dbReference type="Proteomes" id="UP000013827">
    <property type="component" value="Unassembled WGS sequence"/>
</dbReference>
<reference evidence="1" key="2">
    <citation type="submission" date="2024-10" db="UniProtKB">
        <authorList>
            <consortium name="EnsemblProtists"/>
        </authorList>
    </citation>
    <scope>IDENTIFICATION</scope>
</reference>
<accession>A0A0D3I6Z9</accession>